<reference evidence="2 5" key="1">
    <citation type="journal article" date="2011" name="Nature">
        <title>The Medicago genome provides insight into the evolution of rhizobial symbioses.</title>
        <authorList>
            <person name="Young N.D."/>
            <person name="Debelle F."/>
            <person name="Oldroyd G.E."/>
            <person name="Geurts R."/>
            <person name="Cannon S.B."/>
            <person name="Udvardi M.K."/>
            <person name="Benedito V.A."/>
            <person name="Mayer K.F."/>
            <person name="Gouzy J."/>
            <person name="Schoof H."/>
            <person name="Van de Peer Y."/>
            <person name="Proost S."/>
            <person name="Cook D.R."/>
            <person name="Meyers B.C."/>
            <person name="Spannagl M."/>
            <person name="Cheung F."/>
            <person name="De Mita S."/>
            <person name="Krishnakumar V."/>
            <person name="Gundlach H."/>
            <person name="Zhou S."/>
            <person name="Mudge J."/>
            <person name="Bharti A.K."/>
            <person name="Murray J.D."/>
            <person name="Naoumkina M.A."/>
            <person name="Rosen B."/>
            <person name="Silverstein K.A."/>
            <person name="Tang H."/>
            <person name="Rombauts S."/>
            <person name="Zhao P.X."/>
            <person name="Zhou P."/>
            <person name="Barbe V."/>
            <person name="Bardou P."/>
            <person name="Bechner M."/>
            <person name="Bellec A."/>
            <person name="Berger A."/>
            <person name="Berges H."/>
            <person name="Bidwell S."/>
            <person name="Bisseling T."/>
            <person name="Choisne N."/>
            <person name="Couloux A."/>
            <person name="Denny R."/>
            <person name="Deshpande S."/>
            <person name="Dai X."/>
            <person name="Doyle J.J."/>
            <person name="Dudez A.M."/>
            <person name="Farmer A.D."/>
            <person name="Fouteau S."/>
            <person name="Franken C."/>
            <person name="Gibelin C."/>
            <person name="Gish J."/>
            <person name="Goldstein S."/>
            <person name="Gonzalez A.J."/>
            <person name="Green P.J."/>
            <person name="Hallab A."/>
            <person name="Hartog M."/>
            <person name="Hua A."/>
            <person name="Humphray S.J."/>
            <person name="Jeong D.H."/>
            <person name="Jing Y."/>
            <person name="Jocker A."/>
            <person name="Kenton S.M."/>
            <person name="Kim D.J."/>
            <person name="Klee K."/>
            <person name="Lai H."/>
            <person name="Lang C."/>
            <person name="Lin S."/>
            <person name="Macmil S.L."/>
            <person name="Magdelenat G."/>
            <person name="Matthews L."/>
            <person name="McCorrison J."/>
            <person name="Monaghan E.L."/>
            <person name="Mun J.H."/>
            <person name="Najar F.Z."/>
            <person name="Nicholson C."/>
            <person name="Noirot C."/>
            <person name="O'Bleness M."/>
            <person name="Paule C.R."/>
            <person name="Poulain J."/>
            <person name="Prion F."/>
            <person name="Qin B."/>
            <person name="Qu C."/>
            <person name="Retzel E.F."/>
            <person name="Riddle C."/>
            <person name="Sallet E."/>
            <person name="Samain S."/>
            <person name="Samson N."/>
            <person name="Sanders I."/>
            <person name="Saurat O."/>
            <person name="Scarpelli C."/>
            <person name="Schiex T."/>
            <person name="Segurens B."/>
            <person name="Severin A.J."/>
            <person name="Sherrier D.J."/>
            <person name="Shi R."/>
            <person name="Sims S."/>
            <person name="Singer S.R."/>
            <person name="Sinharoy S."/>
            <person name="Sterck L."/>
            <person name="Viollet A."/>
            <person name="Wang B.B."/>
            <person name="Wang K."/>
            <person name="Wang M."/>
            <person name="Wang X."/>
            <person name="Warfsmann J."/>
            <person name="Weissenbach J."/>
            <person name="White D.D."/>
            <person name="White J.D."/>
            <person name="Wiley G.B."/>
            <person name="Wincker P."/>
            <person name="Xing Y."/>
            <person name="Yang L."/>
            <person name="Yao Z."/>
            <person name="Ying F."/>
            <person name="Zhai J."/>
            <person name="Zhou L."/>
            <person name="Zuber A."/>
            <person name="Denarie J."/>
            <person name="Dixon R.A."/>
            <person name="May G.D."/>
            <person name="Schwartz D.C."/>
            <person name="Rogers J."/>
            <person name="Quetier F."/>
            <person name="Town C.D."/>
            <person name="Roe B.A."/>
        </authorList>
    </citation>
    <scope>NUCLEOTIDE SEQUENCE [LARGE SCALE GENOMIC DNA]</scope>
    <source>
        <strain evidence="2">A17</strain>
        <strain evidence="4 5">cv. Jemalong A17</strain>
    </source>
</reference>
<reference evidence="4" key="3">
    <citation type="submission" date="2015-04" db="UniProtKB">
        <authorList>
            <consortium name="EnsemblPlants"/>
        </authorList>
    </citation>
    <scope>IDENTIFICATION</scope>
    <source>
        <strain evidence="4">cv. Jemalong A17</strain>
    </source>
</reference>
<name>A0A072UJD8_MEDTR</name>
<evidence type="ECO:0000313" key="2">
    <source>
        <dbReference type="EMBL" id="KEH25920.1"/>
    </source>
</evidence>
<sequence length="94" mass="10146">MKVVLIAFLLIASAMFHSTLAARLMKTETPISEDSKNLVGHTIKCAGKKDQPLTSCKPPITLKPSPKADRPCLPFPGKPGYPICNRPPANLPKP</sequence>
<evidence type="ECO:0000313" key="3">
    <source>
        <dbReference type="EMBL" id="RHN51088.1"/>
    </source>
</evidence>
<feature type="chain" id="PRO_5014499725" evidence="1">
    <location>
        <begin position="22"/>
        <end position="94"/>
    </location>
</feature>
<dbReference type="EMBL" id="PSQE01000006">
    <property type="protein sequence ID" value="RHN51088.1"/>
    <property type="molecule type" value="Genomic_DNA"/>
</dbReference>
<protein>
    <submittedName>
        <fullName evidence="2 4">Uncharacterized protein</fullName>
    </submittedName>
</protein>
<dbReference type="Proteomes" id="UP000265566">
    <property type="component" value="Chromosome 6"/>
</dbReference>
<organism evidence="2 5">
    <name type="scientific">Medicago truncatula</name>
    <name type="common">Barrel medic</name>
    <name type="synonym">Medicago tribuloides</name>
    <dbReference type="NCBI Taxonomy" id="3880"/>
    <lineage>
        <taxon>Eukaryota</taxon>
        <taxon>Viridiplantae</taxon>
        <taxon>Streptophyta</taxon>
        <taxon>Embryophyta</taxon>
        <taxon>Tracheophyta</taxon>
        <taxon>Spermatophyta</taxon>
        <taxon>Magnoliopsida</taxon>
        <taxon>eudicotyledons</taxon>
        <taxon>Gunneridae</taxon>
        <taxon>Pentapetalae</taxon>
        <taxon>rosids</taxon>
        <taxon>fabids</taxon>
        <taxon>Fabales</taxon>
        <taxon>Fabaceae</taxon>
        <taxon>Papilionoideae</taxon>
        <taxon>50 kb inversion clade</taxon>
        <taxon>NPAAA clade</taxon>
        <taxon>Hologalegina</taxon>
        <taxon>IRL clade</taxon>
        <taxon>Trifolieae</taxon>
        <taxon>Medicago</taxon>
    </lineage>
</organism>
<dbReference type="AlphaFoldDB" id="A0A072UJD8"/>
<evidence type="ECO:0000313" key="6">
    <source>
        <dbReference type="Proteomes" id="UP000265566"/>
    </source>
</evidence>
<reference evidence="6" key="4">
    <citation type="journal article" date="2018" name="Nat. Plants">
        <title>Whole-genome landscape of Medicago truncatula symbiotic genes.</title>
        <authorList>
            <person name="Pecrix Y."/>
            <person name="Staton S.E."/>
            <person name="Sallet E."/>
            <person name="Lelandais-Briere C."/>
            <person name="Moreau S."/>
            <person name="Carrere S."/>
            <person name="Blein T."/>
            <person name="Jardinaud M.F."/>
            <person name="Latrasse D."/>
            <person name="Zouine M."/>
            <person name="Zahm M."/>
            <person name="Kreplak J."/>
            <person name="Mayjonade B."/>
            <person name="Satge C."/>
            <person name="Perez M."/>
            <person name="Cauet S."/>
            <person name="Marande W."/>
            <person name="Chantry-Darmon C."/>
            <person name="Lopez-Roques C."/>
            <person name="Bouchez O."/>
            <person name="Berard A."/>
            <person name="Debelle F."/>
            <person name="Munos S."/>
            <person name="Bendahmane A."/>
            <person name="Berges H."/>
            <person name="Niebel A."/>
            <person name="Buitink J."/>
            <person name="Frugier F."/>
            <person name="Benhamed M."/>
            <person name="Crespi M."/>
            <person name="Gouzy J."/>
            <person name="Gamas P."/>
        </authorList>
    </citation>
    <scope>NUCLEOTIDE SEQUENCE [LARGE SCALE GENOMIC DNA]</scope>
    <source>
        <strain evidence="6">cv. Jemalong A17</strain>
    </source>
</reference>
<reference evidence="3" key="5">
    <citation type="journal article" date="2018" name="Nat. Plants">
        <title>Whole-genome landscape of Medicago truncatula symbiotic genes.</title>
        <authorList>
            <person name="Pecrix Y."/>
            <person name="Gamas P."/>
            <person name="Carrere S."/>
        </authorList>
    </citation>
    <scope>NUCLEOTIDE SEQUENCE</scope>
    <source>
        <tissue evidence="3">Leaves</tissue>
    </source>
</reference>
<evidence type="ECO:0000256" key="1">
    <source>
        <dbReference type="SAM" id="SignalP"/>
    </source>
</evidence>
<evidence type="ECO:0000313" key="5">
    <source>
        <dbReference type="Proteomes" id="UP000002051"/>
    </source>
</evidence>
<reference evidence="2 5" key="2">
    <citation type="journal article" date="2014" name="BMC Genomics">
        <title>An improved genome release (version Mt4.0) for the model legume Medicago truncatula.</title>
        <authorList>
            <person name="Tang H."/>
            <person name="Krishnakumar V."/>
            <person name="Bidwell S."/>
            <person name="Rosen B."/>
            <person name="Chan A."/>
            <person name="Zhou S."/>
            <person name="Gentzbittel L."/>
            <person name="Childs K.L."/>
            <person name="Yandell M."/>
            <person name="Gundlach H."/>
            <person name="Mayer K.F."/>
            <person name="Schwartz D.C."/>
            <person name="Town C.D."/>
        </authorList>
    </citation>
    <scope>GENOME REANNOTATION</scope>
    <source>
        <strain evidence="2">A17</strain>
        <strain evidence="4 5">cv. Jemalong A17</strain>
    </source>
</reference>
<keyword evidence="1" id="KW-0732">Signal</keyword>
<feature type="signal peptide" evidence="1">
    <location>
        <begin position="1"/>
        <end position="21"/>
    </location>
</feature>
<keyword evidence="5" id="KW-1185">Reference proteome</keyword>
<dbReference type="Proteomes" id="UP000002051">
    <property type="component" value="Chromosome 6"/>
</dbReference>
<evidence type="ECO:0000313" key="4">
    <source>
        <dbReference type="EnsemblPlants" id="KEH25920"/>
    </source>
</evidence>
<gene>
    <name evidence="2" type="ordered locus">MTR_6g037720</name>
    <name evidence="3" type="ORF">MtrunA17_Chr6g0464621</name>
</gene>
<accession>A0A072UJD8</accession>
<dbReference type="HOGENOM" id="CLU_2389553_0_0_1"/>
<dbReference type="Gramene" id="rna35463">
    <property type="protein sequence ID" value="RHN51088.1"/>
    <property type="gene ID" value="gene35463"/>
</dbReference>
<dbReference type="EMBL" id="CM001222">
    <property type="protein sequence ID" value="KEH25920.1"/>
    <property type="molecule type" value="Genomic_DNA"/>
</dbReference>
<proteinExistence type="predicted"/>
<dbReference type="EnsemblPlants" id="KEH25920">
    <property type="protein sequence ID" value="KEH25920"/>
    <property type="gene ID" value="MTR_6g037720"/>
</dbReference>